<sequence>MFKRFCAIAVAALALFCGSQALAPNSTQAHEVLVYGDDNTMHYLETETVRKAGGSYYAWIKIAIKNKSFENARFRFTPELDDTVTVSIWTVFPPVVEDVDDTVAEAMAKAEKKKLEKAAKTPQVIYPDPLTMANVQPGDRQGWVEIGETSYSQAYENYWTTVQFYCEHPELAKPLAGANKTTK</sequence>
<name>A0A0B2JUL8_9FIRM</name>
<keyword evidence="1" id="KW-0732">Signal</keyword>
<dbReference type="Proteomes" id="UP000030993">
    <property type="component" value="Unassembled WGS sequence"/>
</dbReference>
<keyword evidence="3" id="KW-1185">Reference proteome</keyword>
<proteinExistence type="predicted"/>
<organism evidence="2 3">
    <name type="scientific">Anaerovibrio lipolyticus</name>
    <dbReference type="NCBI Taxonomy" id="82374"/>
    <lineage>
        <taxon>Bacteria</taxon>
        <taxon>Bacillati</taxon>
        <taxon>Bacillota</taxon>
        <taxon>Negativicutes</taxon>
        <taxon>Selenomonadales</taxon>
        <taxon>Selenomonadaceae</taxon>
        <taxon>Anaerovibrio</taxon>
    </lineage>
</organism>
<evidence type="ECO:0000313" key="3">
    <source>
        <dbReference type="Proteomes" id="UP000030993"/>
    </source>
</evidence>
<comment type="caution">
    <text evidence="2">The sequence shown here is derived from an EMBL/GenBank/DDBJ whole genome shotgun (WGS) entry which is preliminary data.</text>
</comment>
<protein>
    <submittedName>
        <fullName evidence="2">Uncharacterized protein</fullName>
    </submittedName>
</protein>
<evidence type="ECO:0000256" key="1">
    <source>
        <dbReference type="SAM" id="SignalP"/>
    </source>
</evidence>
<dbReference type="EMBL" id="JSCE01000227">
    <property type="protein sequence ID" value="KHM50428.1"/>
    <property type="molecule type" value="Genomic_DNA"/>
</dbReference>
<feature type="signal peptide" evidence="1">
    <location>
        <begin position="1"/>
        <end position="23"/>
    </location>
</feature>
<feature type="chain" id="PRO_5002074448" evidence="1">
    <location>
        <begin position="24"/>
        <end position="183"/>
    </location>
</feature>
<dbReference type="AlphaFoldDB" id="A0A0B2JUL8"/>
<reference evidence="2 3" key="1">
    <citation type="journal article" date="2013" name="PLoS ONE">
        <title>Identification and characterization of three novel lipases belonging to families II and V from Anaerovibrio lipolyticus 5ST.</title>
        <authorList>
            <person name="Prive F."/>
            <person name="Kaderbhai N.N."/>
            <person name="Girdwood S."/>
            <person name="Worgan H.J."/>
            <person name="Pinloche E."/>
            <person name="Scollan N.D."/>
            <person name="Huws S.A."/>
            <person name="Newbold C.J."/>
        </authorList>
    </citation>
    <scope>NUCLEOTIDE SEQUENCE [LARGE SCALE GENOMIC DNA]</scope>
    <source>
        <strain evidence="2 3">5S</strain>
    </source>
</reference>
<gene>
    <name evidence="2" type="ORF">NZ47_12245</name>
</gene>
<accession>A0A0B2JUL8</accession>
<dbReference type="RefSeq" id="WP_039211363.1">
    <property type="nucleotide sequence ID" value="NZ_JSCE01000227.1"/>
</dbReference>
<evidence type="ECO:0000313" key="2">
    <source>
        <dbReference type="EMBL" id="KHM50428.1"/>
    </source>
</evidence>